<dbReference type="SUPFAM" id="SSF55136">
    <property type="entry name" value="Probable bacterial effector-binding domain"/>
    <property type="match status" value="1"/>
</dbReference>
<protein>
    <recommendedName>
        <fullName evidence="2">SOUL heme-binding protein</fullName>
    </recommendedName>
</protein>
<accession>A0A6J4M464</accession>
<evidence type="ECO:0008006" key="2">
    <source>
        <dbReference type="Google" id="ProtNLM"/>
    </source>
</evidence>
<dbReference type="EMBL" id="CADCUC010000475">
    <property type="protein sequence ID" value="CAA9349798.1"/>
    <property type="molecule type" value="Genomic_DNA"/>
</dbReference>
<dbReference type="PANTHER" id="PTHR11220:SF58">
    <property type="entry name" value="SOUL HEME-BINDING FAMILY PROTEIN"/>
    <property type="match status" value="1"/>
</dbReference>
<dbReference type="AlphaFoldDB" id="A0A6J4M464"/>
<gene>
    <name evidence="1" type="ORF">AVDCRST_MAG90-2375</name>
</gene>
<dbReference type="InterPro" id="IPR011256">
    <property type="entry name" value="Reg_factor_effector_dom_sf"/>
</dbReference>
<dbReference type="Gene3D" id="3.20.80.10">
    <property type="entry name" value="Regulatory factor, effector binding domain"/>
    <property type="match status" value="1"/>
</dbReference>
<evidence type="ECO:0000313" key="1">
    <source>
        <dbReference type="EMBL" id="CAA9349798.1"/>
    </source>
</evidence>
<sequence>MTAASEDAGRNEAFGLLAGYIFGQNRERADIAMTSPVASAASSGAGAAGRDIAMTSPVATAGDAGGMTMRFFLPAKITRETAPVPNDERVRIVTVPEETIAALTFSGRGTSSLVAERKRELLGALAGSPWSPAEEPYTLFYDPPFAIPFLRRNEVAVRVAPG</sequence>
<name>A0A6J4M464_9HYPH</name>
<dbReference type="PANTHER" id="PTHR11220">
    <property type="entry name" value="HEME-BINDING PROTEIN-RELATED"/>
    <property type="match status" value="1"/>
</dbReference>
<dbReference type="Pfam" id="PF04832">
    <property type="entry name" value="SOUL"/>
    <property type="match status" value="1"/>
</dbReference>
<dbReference type="InterPro" id="IPR006917">
    <property type="entry name" value="SOUL_heme-bd"/>
</dbReference>
<proteinExistence type="predicted"/>
<reference evidence="1" key="1">
    <citation type="submission" date="2020-02" db="EMBL/GenBank/DDBJ databases">
        <authorList>
            <person name="Meier V. D."/>
        </authorList>
    </citation>
    <scope>NUCLEOTIDE SEQUENCE</scope>
    <source>
        <strain evidence="1">AVDCRST_MAG90</strain>
    </source>
</reference>
<organism evidence="1">
    <name type="scientific">uncultured Microvirga sp</name>
    <dbReference type="NCBI Taxonomy" id="412392"/>
    <lineage>
        <taxon>Bacteria</taxon>
        <taxon>Pseudomonadati</taxon>
        <taxon>Pseudomonadota</taxon>
        <taxon>Alphaproteobacteria</taxon>
        <taxon>Hyphomicrobiales</taxon>
        <taxon>Methylobacteriaceae</taxon>
        <taxon>Microvirga</taxon>
        <taxon>environmental samples</taxon>
    </lineage>
</organism>